<gene>
    <name evidence="2" type="ORF">GCM10010468_03500</name>
</gene>
<dbReference type="Gene3D" id="3.40.50.720">
    <property type="entry name" value="NAD(P)-binding Rossmann-like Domain"/>
    <property type="match status" value="1"/>
</dbReference>
<dbReference type="PRINTS" id="PR00081">
    <property type="entry name" value="GDHRDH"/>
</dbReference>
<keyword evidence="1" id="KW-0472">Membrane</keyword>
<dbReference type="InterPro" id="IPR036291">
    <property type="entry name" value="NAD(P)-bd_dom_sf"/>
</dbReference>
<evidence type="ECO:0000313" key="2">
    <source>
        <dbReference type="EMBL" id="GAA3193952.1"/>
    </source>
</evidence>
<dbReference type="SUPFAM" id="SSF51735">
    <property type="entry name" value="NAD(P)-binding Rossmann-fold domains"/>
    <property type="match status" value="1"/>
</dbReference>
<sequence>MPLFSLADAALDRSVVLGYTRIGYRLREPHWKPLPERLTGAYMITGATSGIGGAAAAALLALAARVHLLARDRGRGEAAVSELRRAAPDADVRLWLCDVSDLGDIARFAEEFLASEPGPLQALVHNAGVFPAERTETPQGHETALATHVLGPHLLSLLMAPRLALAGPGRLIWVTSGGMYARRLDQDDPEYKEGAYRGGVAYARTKRMQVVLAELWAAAEPPGRIVAHSTHPGWVDTPGLAHAIPRFRTLVSPVIRTPGQGADTIVWLCTATPPTRVSGRLWHDRASRPAHYVPWTRETPAARAALWDLCTGAAAPFLP</sequence>
<dbReference type="InterPro" id="IPR002347">
    <property type="entry name" value="SDR_fam"/>
</dbReference>
<accession>A0ABP6PXB8</accession>
<dbReference type="PANTHER" id="PTHR44656">
    <property type="entry name" value="DEHYDROGENASE/REDUCTASE SDR FAMILY MEMBER 12"/>
    <property type="match status" value="1"/>
</dbReference>
<keyword evidence="3" id="KW-1185">Reference proteome</keyword>
<dbReference type="Proteomes" id="UP001501237">
    <property type="component" value="Unassembled WGS sequence"/>
</dbReference>
<name>A0ABP6PXB8_9ACTN</name>
<dbReference type="Pfam" id="PF00106">
    <property type="entry name" value="adh_short"/>
    <property type="match status" value="1"/>
</dbReference>
<reference evidence="3" key="1">
    <citation type="journal article" date="2019" name="Int. J. Syst. Evol. Microbiol.">
        <title>The Global Catalogue of Microorganisms (GCM) 10K type strain sequencing project: providing services to taxonomists for standard genome sequencing and annotation.</title>
        <authorList>
            <consortium name="The Broad Institute Genomics Platform"/>
            <consortium name="The Broad Institute Genome Sequencing Center for Infectious Disease"/>
            <person name="Wu L."/>
            <person name="Ma J."/>
        </authorList>
    </citation>
    <scope>NUCLEOTIDE SEQUENCE [LARGE SCALE GENOMIC DNA]</scope>
    <source>
        <strain evidence="3">JCM 9377</strain>
    </source>
</reference>
<feature type="transmembrane region" description="Helical" evidence="1">
    <location>
        <begin position="42"/>
        <end position="63"/>
    </location>
</feature>
<organism evidence="2 3">
    <name type="scientific">Actinocorallia longicatena</name>
    <dbReference type="NCBI Taxonomy" id="111803"/>
    <lineage>
        <taxon>Bacteria</taxon>
        <taxon>Bacillati</taxon>
        <taxon>Actinomycetota</taxon>
        <taxon>Actinomycetes</taxon>
        <taxon>Streptosporangiales</taxon>
        <taxon>Thermomonosporaceae</taxon>
        <taxon>Actinocorallia</taxon>
    </lineage>
</organism>
<proteinExistence type="predicted"/>
<dbReference type="EMBL" id="BAAAUV010000001">
    <property type="protein sequence ID" value="GAA3193952.1"/>
    <property type="molecule type" value="Genomic_DNA"/>
</dbReference>
<keyword evidence="1" id="KW-1133">Transmembrane helix</keyword>
<dbReference type="InterPro" id="IPR052992">
    <property type="entry name" value="SDR_member_12"/>
</dbReference>
<evidence type="ECO:0000256" key="1">
    <source>
        <dbReference type="SAM" id="Phobius"/>
    </source>
</evidence>
<keyword evidence="1" id="KW-0812">Transmembrane</keyword>
<evidence type="ECO:0000313" key="3">
    <source>
        <dbReference type="Proteomes" id="UP001501237"/>
    </source>
</evidence>
<dbReference type="RefSeq" id="WP_344821350.1">
    <property type="nucleotide sequence ID" value="NZ_BAAAUV010000001.1"/>
</dbReference>
<comment type="caution">
    <text evidence="2">The sequence shown here is derived from an EMBL/GenBank/DDBJ whole genome shotgun (WGS) entry which is preliminary data.</text>
</comment>
<protein>
    <submittedName>
        <fullName evidence="2">SDR family NAD(P)-dependent oxidoreductase</fullName>
    </submittedName>
</protein>
<dbReference type="PANTHER" id="PTHR44656:SF7">
    <property type="entry name" value="DEHYDROGENASE_REDUCTASE SDR FAMILY MEMBER 12"/>
    <property type="match status" value="1"/>
</dbReference>